<dbReference type="GO" id="GO:0016787">
    <property type="term" value="F:hydrolase activity"/>
    <property type="evidence" value="ECO:0007669"/>
    <property type="project" value="UniProtKB-KW"/>
</dbReference>
<dbReference type="Pfam" id="PF10503">
    <property type="entry name" value="Esterase_PHB"/>
    <property type="match status" value="1"/>
</dbReference>
<dbReference type="CDD" id="cd00063">
    <property type="entry name" value="FN3"/>
    <property type="match status" value="1"/>
</dbReference>
<dbReference type="AlphaFoldDB" id="A0A6A7NAQ9"/>
<accession>A0A6A7NAQ9</accession>
<dbReference type="InterPro" id="IPR013783">
    <property type="entry name" value="Ig-like_fold"/>
</dbReference>
<sequence>MAIHIRHLMSRVLAATILLLTVCTAQAVTAGPGAWSSQQTWAADSVNGGNLTGYFYWPASQPTLGGKRALVLVLHGCLQTAGGDVINTTGDGGFNWKAAADQYGAVILAPNATGNVYNNHCWDYANTTHNRSAAGHDAILLDLVGRFVNDPQYAIDQNQVYVTGLSSGGGETMVLGCLAPDIFAGVGINAGPPPGTTTLQIGAVPSGYTAATAGNKCKAMAGANAGAFATQIAGAVWGTSDFTVAQGYGPIDTAGIRLAYGGSYAKGAAVAVAGGGSNIPYTDSNGKLRTHEITVSGMGHAWPAGSGGQNTNYVDSTRVNYPAFVMDFWFKNNLRTSATPGPEMTSCGTTVVSGSGVTISGAGTASGGVASYGVLLNGPTPINDTAAGSGASFSKTYNLASGYYTGSVTATDALGQVSTGCPLAQFLVGSAPVLQPPTGLAAGTPTASSVPLSWNAVSGATGYNVYRNGAKLNASPLPATSYTAGGLAAATTYSFAVSAVGASGESALSVAINVTTAPAWSCTTVSASNYAHVQAGRAHDSGGYALANGSNQNMGLDNLFFSSVLAQTAAGYYVIGACP</sequence>
<dbReference type="NCBIfam" id="TIGR01840">
    <property type="entry name" value="esterase_phb"/>
    <property type="match status" value="1"/>
</dbReference>
<evidence type="ECO:0000256" key="2">
    <source>
        <dbReference type="ARBA" id="ARBA00022801"/>
    </source>
</evidence>
<evidence type="ECO:0000256" key="3">
    <source>
        <dbReference type="SAM" id="SignalP"/>
    </source>
</evidence>
<dbReference type="PROSITE" id="PS50853">
    <property type="entry name" value="FN3"/>
    <property type="match status" value="1"/>
</dbReference>
<dbReference type="Pfam" id="PF00041">
    <property type="entry name" value="fn3"/>
    <property type="match status" value="1"/>
</dbReference>
<feature type="chain" id="PRO_5025399757" evidence="3">
    <location>
        <begin position="28"/>
        <end position="579"/>
    </location>
</feature>
<keyword evidence="1 3" id="KW-0732">Signal</keyword>
<keyword evidence="6" id="KW-1185">Reference proteome</keyword>
<evidence type="ECO:0000256" key="1">
    <source>
        <dbReference type="ARBA" id="ARBA00022729"/>
    </source>
</evidence>
<dbReference type="SUPFAM" id="SSF53474">
    <property type="entry name" value="alpha/beta-Hydrolases"/>
    <property type="match status" value="2"/>
</dbReference>
<dbReference type="PANTHER" id="PTHR43037:SF1">
    <property type="entry name" value="BLL1128 PROTEIN"/>
    <property type="match status" value="1"/>
</dbReference>
<protein>
    <submittedName>
        <fullName evidence="5">PHB depolymerase family esterase</fullName>
    </submittedName>
</protein>
<dbReference type="InterPro" id="IPR010126">
    <property type="entry name" value="Esterase_phb"/>
</dbReference>
<feature type="signal peptide" evidence="3">
    <location>
        <begin position="1"/>
        <end position="27"/>
    </location>
</feature>
<keyword evidence="2" id="KW-0378">Hydrolase</keyword>
<comment type="caution">
    <text evidence="5">The sequence shown here is derived from an EMBL/GenBank/DDBJ whole genome shotgun (WGS) entry which is preliminary data.</text>
</comment>
<gene>
    <name evidence="5" type="ORF">GEV02_28530</name>
</gene>
<dbReference type="InterPro" id="IPR050955">
    <property type="entry name" value="Plant_Biomass_Hydrol_Est"/>
</dbReference>
<proteinExistence type="predicted"/>
<dbReference type="Gene3D" id="3.40.50.1820">
    <property type="entry name" value="alpha/beta hydrolase"/>
    <property type="match status" value="1"/>
</dbReference>
<evidence type="ECO:0000313" key="5">
    <source>
        <dbReference type="EMBL" id="MQA42101.1"/>
    </source>
</evidence>
<evidence type="ECO:0000259" key="4">
    <source>
        <dbReference type="PROSITE" id="PS50853"/>
    </source>
</evidence>
<evidence type="ECO:0000313" key="6">
    <source>
        <dbReference type="Proteomes" id="UP000440498"/>
    </source>
</evidence>
<dbReference type="InterPro" id="IPR029058">
    <property type="entry name" value="AB_hydrolase_fold"/>
</dbReference>
<feature type="domain" description="Fibronectin type-III" evidence="4">
    <location>
        <begin position="436"/>
        <end position="519"/>
    </location>
</feature>
<dbReference type="PANTHER" id="PTHR43037">
    <property type="entry name" value="UNNAMED PRODUCT-RELATED"/>
    <property type="match status" value="1"/>
</dbReference>
<name>A0A6A7NAQ9_9BURK</name>
<dbReference type="Gene3D" id="2.60.40.10">
    <property type="entry name" value="Immunoglobulins"/>
    <property type="match status" value="1"/>
</dbReference>
<dbReference type="InterPro" id="IPR003961">
    <property type="entry name" value="FN3_dom"/>
</dbReference>
<dbReference type="Proteomes" id="UP000440498">
    <property type="component" value="Unassembled WGS sequence"/>
</dbReference>
<dbReference type="InterPro" id="IPR036116">
    <property type="entry name" value="FN3_sf"/>
</dbReference>
<dbReference type="EMBL" id="WHUG01000018">
    <property type="protein sequence ID" value="MQA42101.1"/>
    <property type="molecule type" value="Genomic_DNA"/>
</dbReference>
<dbReference type="SMART" id="SM00060">
    <property type="entry name" value="FN3"/>
    <property type="match status" value="1"/>
</dbReference>
<dbReference type="SUPFAM" id="SSF49265">
    <property type="entry name" value="Fibronectin type III"/>
    <property type="match status" value="1"/>
</dbReference>
<organism evidence="5 6">
    <name type="scientific">Rugamonas aquatica</name>
    <dbReference type="NCBI Taxonomy" id="2743357"/>
    <lineage>
        <taxon>Bacteria</taxon>
        <taxon>Pseudomonadati</taxon>
        <taxon>Pseudomonadota</taxon>
        <taxon>Betaproteobacteria</taxon>
        <taxon>Burkholderiales</taxon>
        <taxon>Oxalobacteraceae</taxon>
        <taxon>Telluria group</taxon>
        <taxon>Rugamonas</taxon>
    </lineage>
</organism>
<reference evidence="5 6" key="1">
    <citation type="submission" date="2019-10" db="EMBL/GenBank/DDBJ databases">
        <title>Two novel species isolated from a subtropical stream in China.</title>
        <authorList>
            <person name="Lu H."/>
        </authorList>
    </citation>
    <scope>NUCLEOTIDE SEQUENCE [LARGE SCALE GENOMIC DNA]</scope>
    <source>
        <strain evidence="5 6">FT29W</strain>
    </source>
</reference>
<dbReference type="GO" id="GO:0005576">
    <property type="term" value="C:extracellular region"/>
    <property type="evidence" value="ECO:0007669"/>
    <property type="project" value="InterPro"/>
</dbReference>